<dbReference type="AlphaFoldDB" id="A0A2M9G103"/>
<organism evidence="2 3">
    <name type="scientific">Minwuia thermotolerans</name>
    <dbReference type="NCBI Taxonomy" id="2056226"/>
    <lineage>
        <taxon>Bacteria</taxon>
        <taxon>Pseudomonadati</taxon>
        <taxon>Pseudomonadota</taxon>
        <taxon>Alphaproteobacteria</taxon>
        <taxon>Minwuiales</taxon>
        <taxon>Minwuiaceae</taxon>
        <taxon>Minwuia</taxon>
    </lineage>
</organism>
<dbReference type="EMBL" id="PHIG01000033">
    <property type="protein sequence ID" value="PJK29385.1"/>
    <property type="molecule type" value="Genomic_DNA"/>
</dbReference>
<evidence type="ECO:0000313" key="3">
    <source>
        <dbReference type="Proteomes" id="UP000229498"/>
    </source>
</evidence>
<dbReference type="OrthoDB" id="6038785at2"/>
<proteinExistence type="predicted"/>
<keyword evidence="3" id="KW-1185">Reference proteome</keyword>
<dbReference type="PANTHER" id="PTHR38731:SF1">
    <property type="entry name" value="FECR PROTEIN DOMAIN-CONTAINING PROTEIN"/>
    <property type="match status" value="1"/>
</dbReference>
<dbReference type="Proteomes" id="UP000229498">
    <property type="component" value="Unassembled WGS sequence"/>
</dbReference>
<dbReference type="PANTHER" id="PTHR38731">
    <property type="entry name" value="LIPL45-RELATED LIPOPROTEIN-RELATED"/>
    <property type="match status" value="1"/>
</dbReference>
<name>A0A2M9G103_9PROT</name>
<evidence type="ECO:0000259" key="1">
    <source>
        <dbReference type="Pfam" id="PF04773"/>
    </source>
</evidence>
<gene>
    <name evidence="2" type="ORF">CVT23_12355</name>
</gene>
<evidence type="ECO:0000313" key="2">
    <source>
        <dbReference type="EMBL" id="PJK29385.1"/>
    </source>
</evidence>
<dbReference type="InterPro" id="IPR006860">
    <property type="entry name" value="FecR"/>
</dbReference>
<sequence>MTGWPRPNDRSVMSATSHCCWPSWPRCASMPPGKGDPPQPAREDITMRLLTICLLAGALAAPAAMAADYVATVKTVEGKVEVERGGDRLPAAPGFRIAEKDVVHTGPEATAGLTFTDNSLIALGPSSSFAVAGYSFNPTTNEGAFRSRLERGSLSARSGRLAKRGRDQMLVETPHTVLAVRGTRFLMRVAD</sequence>
<reference evidence="2 3" key="1">
    <citation type="submission" date="2017-11" db="EMBL/GenBank/DDBJ databases">
        <title>Draft genome sequence of Rhizobiales bacterium SY3-13.</title>
        <authorList>
            <person name="Sun C."/>
        </authorList>
    </citation>
    <scope>NUCLEOTIDE SEQUENCE [LARGE SCALE GENOMIC DNA]</scope>
    <source>
        <strain evidence="2 3">SY3-13</strain>
    </source>
</reference>
<feature type="domain" description="FecR protein" evidence="1">
    <location>
        <begin position="101"/>
        <end position="188"/>
    </location>
</feature>
<dbReference type="Pfam" id="PF04773">
    <property type="entry name" value="FecR"/>
    <property type="match status" value="1"/>
</dbReference>
<comment type="caution">
    <text evidence="2">The sequence shown here is derived from an EMBL/GenBank/DDBJ whole genome shotgun (WGS) entry which is preliminary data.</text>
</comment>
<protein>
    <recommendedName>
        <fullName evidence="1">FecR protein domain-containing protein</fullName>
    </recommendedName>
</protein>
<accession>A0A2M9G103</accession>